<dbReference type="KEGG" id="ddl:Desdi_1276"/>
<dbReference type="Proteomes" id="UP000010797">
    <property type="component" value="Chromosome"/>
</dbReference>
<dbReference type="EMBL" id="CP003344">
    <property type="protein sequence ID" value="AGA68788.1"/>
    <property type="molecule type" value="Genomic_DNA"/>
</dbReference>
<dbReference type="STRING" id="871963.Desdi_1276"/>
<evidence type="ECO:0000313" key="2">
    <source>
        <dbReference type="Proteomes" id="UP000010797"/>
    </source>
</evidence>
<dbReference type="eggNOG" id="COG2002">
    <property type="taxonomic scope" value="Bacteria"/>
</dbReference>
<accession>L0F748</accession>
<dbReference type="OrthoDB" id="2044893at2"/>
<gene>
    <name evidence="1" type="ordered locus">Desdi_1276</name>
</gene>
<name>L0F748_DESDL</name>
<dbReference type="AlphaFoldDB" id="L0F748"/>
<protein>
    <submittedName>
        <fullName evidence="1">Uncharacterized protein</fullName>
    </submittedName>
</protein>
<evidence type="ECO:0000313" key="1">
    <source>
        <dbReference type="EMBL" id="AGA68788.1"/>
    </source>
</evidence>
<sequence>MKMIEMRTCVDKDGRLVISEKTVGGAGFNPGDEVYVSLAVAKGETHPSPIHLSTTEPSNIIINPDDEDVFAPEDELHIPDVLLEAAGIPKDCSLGAFGGNGSLVFYNADEDEEDELEDESEDEGDLFVPGELLEAAGIPEDSDLDIIFTDGAIVIMEADILDNLPDELRDLFGNIGIDPDTVREVMRKEGYFV</sequence>
<dbReference type="HOGENOM" id="CLU_121352_0_0_9"/>
<organism evidence="1 2">
    <name type="scientific">Desulfitobacterium dichloroeliminans (strain LMG P-21439 / DCA1)</name>
    <dbReference type="NCBI Taxonomy" id="871963"/>
    <lineage>
        <taxon>Bacteria</taxon>
        <taxon>Bacillati</taxon>
        <taxon>Bacillota</taxon>
        <taxon>Clostridia</taxon>
        <taxon>Eubacteriales</taxon>
        <taxon>Desulfitobacteriaceae</taxon>
        <taxon>Desulfitobacterium</taxon>
    </lineage>
</organism>
<keyword evidence="2" id="KW-1185">Reference proteome</keyword>
<reference evidence="2" key="1">
    <citation type="submission" date="2012-02" db="EMBL/GenBank/DDBJ databases">
        <title>Complete sequence of Desulfitobacterium dichloroeliminans LMG P-21439.</title>
        <authorList>
            <person name="Lucas S."/>
            <person name="Han J."/>
            <person name="Lapidus A."/>
            <person name="Cheng J.-F."/>
            <person name="Goodwin L."/>
            <person name="Pitluck S."/>
            <person name="Peters L."/>
            <person name="Ovchinnikova G."/>
            <person name="Teshima H."/>
            <person name="Detter J.C."/>
            <person name="Han C."/>
            <person name="Tapia R."/>
            <person name="Land M."/>
            <person name="Hauser L."/>
            <person name="Kyrpides N."/>
            <person name="Ivanova N."/>
            <person name="Pagani I."/>
            <person name="Kruse T."/>
            <person name="de Vos W.M."/>
            <person name="Boon N."/>
            <person name="Smidt H."/>
            <person name="Woyke T."/>
        </authorList>
    </citation>
    <scope>NUCLEOTIDE SEQUENCE [LARGE SCALE GENOMIC DNA]</scope>
    <source>
        <strain evidence="2">LMG P-21439 / DCA1</strain>
    </source>
</reference>
<proteinExistence type="predicted"/>